<reference evidence="10 11" key="1">
    <citation type="submission" date="2024-08" db="EMBL/GenBank/DDBJ databases">
        <authorList>
            <person name="Cucini C."/>
            <person name="Frati F."/>
        </authorList>
    </citation>
    <scope>NUCLEOTIDE SEQUENCE [LARGE SCALE GENOMIC DNA]</scope>
</reference>
<keyword evidence="11" id="KW-1185">Reference proteome</keyword>
<dbReference type="Proteomes" id="UP001642540">
    <property type="component" value="Unassembled WGS sequence"/>
</dbReference>
<gene>
    <name evidence="10" type="ORF">ODALV1_LOCUS7528</name>
</gene>
<dbReference type="SUPFAM" id="SSF53686">
    <property type="entry name" value="Tryptophan synthase beta subunit-like PLP-dependent enzymes"/>
    <property type="match status" value="1"/>
</dbReference>
<feature type="domain" description="Tryptophan synthase beta chain-like PALP" evidence="9">
    <location>
        <begin position="9"/>
        <end position="306"/>
    </location>
</feature>
<protein>
    <recommendedName>
        <fullName evidence="3">L-serine ammonia-lyase</fullName>
        <ecNumber evidence="3">4.3.1.17</ecNumber>
    </recommendedName>
    <alternativeName>
        <fullName evidence="6">L-serine deaminase</fullName>
    </alternativeName>
    <alternativeName>
        <fullName evidence="7">L-threonine dehydratase</fullName>
    </alternativeName>
</protein>
<evidence type="ECO:0000256" key="7">
    <source>
        <dbReference type="ARBA" id="ARBA00042605"/>
    </source>
</evidence>
<evidence type="ECO:0000313" key="10">
    <source>
        <dbReference type="EMBL" id="CAL8090014.1"/>
    </source>
</evidence>
<dbReference type="Pfam" id="PF00291">
    <property type="entry name" value="PALP"/>
    <property type="match status" value="1"/>
</dbReference>
<dbReference type="EC" id="4.3.1.17" evidence="3"/>
<comment type="caution">
    <text evidence="10">The sequence shown here is derived from an EMBL/GenBank/DDBJ whole genome shotgun (WGS) entry which is preliminary data.</text>
</comment>
<dbReference type="InterPro" id="IPR001926">
    <property type="entry name" value="TrpB-like_PALP"/>
</dbReference>
<dbReference type="PANTHER" id="PTHR48078">
    <property type="entry name" value="THREONINE DEHYDRATASE, MITOCHONDRIAL-RELATED"/>
    <property type="match status" value="1"/>
</dbReference>
<keyword evidence="5" id="KW-0456">Lyase</keyword>
<evidence type="ECO:0000256" key="6">
    <source>
        <dbReference type="ARBA" id="ARBA00041766"/>
    </source>
</evidence>
<dbReference type="InterPro" id="IPR036052">
    <property type="entry name" value="TrpB-like_PALP_sf"/>
</dbReference>
<dbReference type="PANTHER" id="PTHR48078:SF2">
    <property type="entry name" value="CATABOLIC L-SERINE_THREONINE DEHYDRATASE"/>
    <property type="match status" value="1"/>
</dbReference>
<evidence type="ECO:0000256" key="5">
    <source>
        <dbReference type="ARBA" id="ARBA00023239"/>
    </source>
</evidence>
<evidence type="ECO:0000256" key="4">
    <source>
        <dbReference type="ARBA" id="ARBA00022898"/>
    </source>
</evidence>
<evidence type="ECO:0000256" key="1">
    <source>
        <dbReference type="ARBA" id="ARBA00001933"/>
    </source>
</evidence>
<evidence type="ECO:0000259" key="9">
    <source>
        <dbReference type="Pfam" id="PF00291"/>
    </source>
</evidence>
<organism evidence="10 11">
    <name type="scientific">Orchesella dallaii</name>
    <dbReference type="NCBI Taxonomy" id="48710"/>
    <lineage>
        <taxon>Eukaryota</taxon>
        <taxon>Metazoa</taxon>
        <taxon>Ecdysozoa</taxon>
        <taxon>Arthropoda</taxon>
        <taxon>Hexapoda</taxon>
        <taxon>Collembola</taxon>
        <taxon>Entomobryomorpha</taxon>
        <taxon>Entomobryoidea</taxon>
        <taxon>Orchesellidae</taxon>
        <taxon>Orchesellinae</taxon>
        <taxon>Orchesella</taxon>
    </lineage>
</organism>
<comment type="similarity">
    <text evidence="2">Belongs to the serine/threonine dehydratase family.</text>
</comment>
<dbReference type="InterPro" id="IPR050147">
    <property type="entry name" value="Ser/Thr_Dehydratase"/>
</dbReference>
<comment type="catalytic activity">
    <reaction evidence="8">
        <text>L-serine = pyruvate + NH4(+)</text>
        <dbReference type="Rhea" id="RHEA:19169"/>
        <dbReference type="ChEBI" id="CHEBI:15361"/>
        <dbReference type="ChEBI" id="CHEBI:28938"/>
        <dbReference type="ChEBI" id="CHEBI:33384"/>
        <dbReference type="EC" id="4.3.1.17"/>
    </reaction>
</comment>
<proteinExistence type="inferred from homology"/>
<evidence type="ECO:0000256" key="8">
    <source>
        <dbReference type="ARBA" id="ARBA00049406"/>
    </source>
</evidence>
<sequence>MGSEAKVIYARTSLMYSKPLSDITEREVYLKLENTQPCGSFKLRGLSVLCQEKLRNGCTRLLGTSGGNAGLALAYTAEKLKVPCDIFVPKYVPPRMLKKLKSYGANITIAGKDWQETNTAAMELLNNRPEIGFIHPYEDPLIWEGHATIVHEIKEDLRGRKPSCIVCSVGGGGLSLGILQGLEAVGWKDVPLLCMETVGAECFNLSLKTGTQFVLDELTSIAKTLGARSVTTALLDRVKKFNVVSKVLPDKDAVLGCVRLADDHGFLVEPSCGVTMAAVYSKVLPDALESCGYRTDNGPVVLIACGGSDISHEILQDLANMFDISLKD</sequence>
<comment type="cofactor">
    <cofactor evidence="1">
        <name>pyridoxal 5'-phosphate</name>
        <dbReference type="ChEBI" id="CHEBI:597326"/>
    </cofactor>
</comment>
<name>A0ABP1Q8T2_9HEXA</name>
<accession>A0ABP1Q8T2</accession>
<dbReference type="EMBL" id="CAXLJM020000024">
    <property type="protein sequence ID" value="CAL8090014.1"/>
    <property type="molecule type" value="Genomic_DNA"/>
</dbReference>
<dbReference type="Gene3D" id="3.40.50.1100">
    <property type="match status" value="2"/>
</dbReference>
<evidence type="ECO:0000313" key="11">
    <source>
        <dbReference type="Proteomes" id="UP001642540"/>
    </source>
</evidence>
<evidence type="ECO:0000256" key="2">
    <source>
        <dbReference type="ARBA" id="ARBA00010869"/>
    </source>
</evidence>
<evidence type="ECO:0000256" key="3">
    <source>
        <dbReference type="ARBA" id="ARBA00012093"/>
    </source>
</evidence>
<keyword evidence="4" id="KW-0663">Pyridoxal phosphate</keyword>